<evidence type="ECO:0008006" key="3">
    <source>
        <dbReference type="Google" id="ProtNLM"/>
    </source>
</evidence>
<name>A0A5C6X4T1_9DELT</name>
<dbReference type="RefSeq" id="WP_146974182.1">
    <property type="nucleotide sequence ID" value="NZ_VOSL01000043.1"/>
</dbReference>
<reference evidence="1 2" key="1">
    <citation type="submission" date="2019-08" db="EMBL/GenBank/DDBJ databases">
        <title>Bradymonadales sp. TMQ2.</title>
        <authorList>
            <person name="Liang Q."/>
        </authorList>
    </citation>
    <scope>NUCLEOTIDE SEQUENCE [LARGE SCALE GENOMIC DNA]</scope>
    <source>
        <strain evidence="1 2">TMQ2</strain>
    </source>
</reference>
<dbReference type="OrthoDB" id="9790372at2"/>
<dbReference type="Pfam" id="PF02620">
    <property type="entry name" value="YceD"/>
    <property type="match status" value="1"/>
</dbReference>
<dbReference type="AlphaFoldDB" id="A0A5C6X4T1"/>
<dbReference type="Proteomes" id="UP000321046">
    <property type="component" value="Unassembled WGS sequence"/>
</dbReference>
<gene>
    <name evidence="1" type="ORF">FRC96_09115</name>
</gene>
<accession>A0A5C6X4T1</accession>
<proteinExistence type="predicted"/>
<organism evidence="1 2">
    <name type="scientific">Lujinxingia vulgaris</name>
    <dbReference type="NCBI Taxonomy" id="2600176"/>
    <lineage>
        <taxon>Bacteria</taxon>
        <taxon>Deltaproteobacteria</taxon>
        <taxon>Bradymonadales</taxon>
        <taxon>Lujinxingiaceae</taxon>
        <taxon>Lujinxingia</taxon>
    </lineage>
</organism>
<sequence>MNSANFELDLLDFQGEPIELSFEAPIEELEWLKKGLESTGFRPADDVPFKVDLSAQLIETTVRLHGEVEGALSYECGRCMRERRFELDSSVEFVLMSRASWEEAYGDREEIVLSADDLDVSFYEGEVIDLRPLIVEAVVLELPTFARCPEEDKASCDAAFEAHVGEETVEANEANSIDLRWSKLREIKLKNDDNE</sequence>
<dbReference type="EMBL" id="VOSL01000043">
    <property type="protein sequence ID" value="TXD36868.1"/>
    <property type="molecule type" value="Genomic_DNA"/>
</dbReference>
<evidence type="ECO:0000313" key="1">
    <source>
        <dbReference type="EMBL" id="TXD36868.1"/>
    </source>
</evidence>
<dbReference type="InterPro" id="IPR003772">
    <property type="entry name" value="YceD"/>
</dbReference>
<comment type="caution">
    <text evidence="1">The sequence shown here is derived from an EMBL/GenBank/DDBJ whole genome shotgun (WGS) entry which is preliminary data.</text>
</comment>
<protein>
    <recommendedName>
        <fullName evidence="3">DUF177 domain-containing protein</fullName>
    </recommendedName>
</protein>
<evidence type="ECO:0000313" key="2">
    <source>
        <dbReference type="Proteomes" id="UP000321046"/>
    </source>
</evidence>